<dbReference type="RefSeq" id="WP_344418437.1">
    <property type="nucleotide sequence ID" value="NZ_BAAANN010000011.1"/>
</dbReference>
<evidence type="ECO:0000313" key="1">
    <source>
        <dbReference type="EMBL" id="GAA1959297.1"/>
    </source>
</evidence>
<protein>
    <submittedName>
        <fullName evidence="1">Uncharacterized protein</fullName>
    </submittedName>
</protein>
<reference evidence="1 2" key="1">
    <citation type="journal article" date="2019" name="Int. J. Syst. Evol. Microbiol.">
        <title>The Global Catalogue of Microorganisms (GCM) 10K type strain sequencing project: providing services to taxonomists for standard genome sequencing and annotation.</title>
        <authorList>
            <consortium name="The Broad Institute Genomics Platform"/>
            <consortium name="The Broad Institute Genome Sequencing Center for Infectious Disease"/>
            <person name="Wu L."/>
            <person name="Ma J."/>
        </authorList>
    </citation>
    <scope>NUCLEOTIDE SEQUENCE [LARGE SCALE GENOMIC DNA]</scope>
    <source>
        <strain evidence="1 2">JCM 14545</strain>
    </source>
</reference>
<gene>
    <name evidence="1" type="ORF">GCM10009754_32210</name>
</gene>
<dbReference type="Proteomes" id="UP001501116">
    <property type="component" value="Unassembled WGS sequence"/>
</dbReference>
<evidence type="ECO:0000313" key="2">
    <source>
        <dbReference type="Proteomes" id="UP001501116"/>
    </source>
</evidence>
<accession>A0ABN2QWE4</accession>
<organism evidence="1 2">
    <name type="scientific">Amycolatopsis minnesotensis</name>
    <dbReference type="NCBI Taxonomy" id="337894"/>
    <lineage>
        <taxon>Bacteria</taxon>
        <taxon>Bacillati</taxon>
        <taxon>Actinomycetota</taxon>
        <taxon>Actinomycetes</taxon>
        <taxon>Pseudonocardiales</taxon>
        <taxon>Pseudonocardiaceae</taxon>
        <taxon>Amycolatopsis</taxon>
    </lineage>
</organism>
<sequence length="57" mass="5753">MRHRLSGTGQAGVAEHEEVAAGYGLPIGLTFVLDGAALVPAVPEDLVAEALPAMPVS</sequence>
<keyword evidence="2" id="KW-1185">Reference proteome</keyword>
<proteinExistence type="predicted"/>
<comment type="caution">
    <text evidence="1">The sequence shown here is derived from an EMBL/GenBank/DDBJ whole genome shotgun (WGS) entry which is preliminary data.</text>
</comment>
<dbReference type="EMBL" id="BAAANN010000011">
    <property type="protein sequence ID" value="GAA1959297.1"/>
    <property type="molecule type" value="Genomic_DNA"/>
</dbReference>
<name>A0ABN2QWE4_9PSEU</name>